<dbReference type="Proteomes" id="UP000019140">
    <property type="component" value="Unassembled WGS sequence"/>
</dbReference>
<keyword evidence="3" id="KW-0479">Metal-binding</keyword>
<dbReference type="SUPFAM" id="SSF82282">
    <property type="entry name" value="Homocysteine S-methyltransferase"/>
    <property type="match status" value="1"/>
</dbReference>
<dbReference type="AlphaFoldDB" id="W4M7I9"/>
<keyword evidence="2" id="KW-0808">Transferase</keyword>
<dbReference type="PANTHER" id="PTHR11103:SF18">
    <property type="entry name" value="SLR1189 PROTEIN"/>
    <property type="match status" value="1"/>
</dbReference>
<name>W4M7I9_9BACT</name>
<dbReference type="PANTHER" id="PTHR11103">
    <property type="entry name" value="SLR1189 PROTEIN"/>
    <property type="match status" value="1"/>
</dbReference>
<dbReference type="HOGENOM" id="CLU_004914_3_0_7"/>
<comment type="caution">
    <text evidence="6">The sequence shown here is derived from an EMBL/GenBank/DDBJ whole genome shotgun (WGS) entry which is preliminary data.</text>
</comment>
<sequence length="301" mass="32621">MELQERLKQGDVIIIDGGTGTEMEKRGAPMVEKGWCARSTLTHPELLHQIHEDYIRAGADIIITNTFATSRHVLEACGLSDQFEAINAAATRIACEVRDHTADRPVDVAGSMSTTTFGTAQPPPAVAEANFNRQAEILAEGGADFLILEMMRDIDYTNIVLKAAKRTGLPVWLGYSTAIKEDGQVRLLYHDVSLADALQTLSADDVPVVSIMHTLTEDIGSSLDMLQTHWSGPMGVYAHSGVFKPPHWQFIDIISPADYAAEAAKWVERGVQVIGGCCGIGPEHIEVLSAQLEGSIKGTDQ</sequence>
<dbReference type="InterPro" id="IPR017226">
    <property type="entry name" value="BHMT-like"/>
</dbReference>
<evidence type="ECO:0000256" key="2">
    <source>
        <dbReference type="ARBA" id="ARBA00022679"/>
    </source>
</evidence>
<organism evidence="6 7">
    <name type="scientific">Candidatus Entotheonella gemina</name>
    <dbReference type="NCBI Taxonomy" id="1429439"/>
    <lineage>
        <taxon>Bacteria</taxon>
        <taxon>Pseudomonadati</taxon>
        <taxon>Nitrospinota/Tectimicrobiota group</taxon>
        <taxon>Candidatus Tectimicrobiota</taxon>
        <taxon>Candidatus Entotheonellia</taxon>
        <taxon>Candidatus Entotheonellales</taxon>
        <taxon>Candidatus Entotheonellaceae</taxon>
        <taxon>Candidatus Entotheonella</taxon>
    </lineage>
</organism>
<evidence type="ECO:0000256" key="3">
    <source>
        <dbReference type="PIRSR" id="PIRSR037505-2"/>
    </source>
</evidence>
<comment type="caution">
    <text evidence="4">Lacks conserved residue(s) required for the propagation of feature annotation.</text>
</comment>
<protein>
    <recommendedName>
        <fullName evidence="5">Hcy-binding domain-containing protein</fullName>
    </recommendedName>
</protein>
<dbReference type="InterPro" id="IPR036589">
    <property type="entry name" value="HCY_dom_sf"/>
</dbReference>
<dbReference type="InterPro" id="IPR003726">
    <property type="entry name" value="HCY_dom"/>
</dbReference>
<evidence type="ECO:0000313" key="6">
    <source>
        <dbReference type="EMBL" id="ETX05876.1"/>
    </source>
</evidence>
<evidence type="ECO:0000313" key="7">
    <source>
        <dbReference type="Proteomes" id="UP000019140"/>
    </source>
</evidence>
<keyword evidence="1" id="KW-0489">Methyltransferase</keyword>
<dbReference type="Gene3D" id="3.20.20.330">
    <property type="entry name" value="Homocysteine-binding-like domain"/>
    <property type="match status" value="1"/>
</dbReference>
<dbReference type="GO" id="GO:0009086">
    <property type="term" value="P:methionine biosynthetic process"/>
    <property type="evidence" value="ECO:0007669"/>
    <property type="project" value="InterPro"/>
</dbReference>
<feature type="binding site" evidence="3">
    <location>
        <position position="278"/>
    </location>
    <ligand>
        <name>Zn(2+)</name>
        <dbReference type="ChEBI" id="CHEBI:29105"/>
    </ligand>
</feature>
<evidence type="ECO:0000259" key="5">
    <source>
        <dbReference type="PROSITE" id="PS50970"/>
    </source>
</evidence>
<dbReference type="Pfam" id="PF02574">
    <property type="entry name" value="S-methyl_trans"/>
    <property type="match status" value="1"/>
</dbReference>
<gene>
    <name evidence="6" type="ORF">ETSY2_20385</name>
</gene>
<dbReference type="GO" id="GO:0008270">
    <property type="term" value="F:zinc ion binding"/>
    <property type="evidence" value="ECO:0007669"/>
    <property type="project" value="InterPro"/>
</dbReference>
<dbReference type="GO" id="GO:0008168">
    <property type="term" value="F:methyltransferase activity"/>
    <property type="evidence" value="ECO:0007669"/>
    <property type="project" value="UniProtKB-KW"/>
</dbReference>
<dbReference type="PATRIC" id="fig|1429439.4.peg.3468"/>
<evidence type="ECO:0000256" key="4">
    <source>
        <dbReference type="PROSITE-ProRule" id="PRU00333"/>
    </source>
</evidence>
<feature type="domain" description="Hcy-binding" evidence="5">
    <location>
        <begin position="1"/>
        <end position="292"/>
    </location>
</feature>
<dbReference type="GO" id="GO:0032259">
    <property type="term" value="P:methylation"/>
    <property type="evidence" value="ECO:0007669"/>
    <property type="project" value="UniProtKB-KW"/>
</dbReference>
<dbReference type="PROSITE" id="PS50970">
    <property type="entry name" value="HCY"/>
    <property type="match status" value="1"/>
</dbReference>
<dbReference type="PIRSF" id="PIRSF037505">
    <property type="entry name" value="Betaine_HMT"/>
    <property type="match status" value="1"/>
</dbReference>
<keyword evidence="3" id="KW-0862">Zinc</keyword>
<keyword evidence="7" id="KW-1185">Reference proteome</keyword>
<feature type="binding site" evidence="3">
    <location>
        <position position="277"/>
    </location>
    <ligand>
        <name>Zn(2+)</name>
        <dbReference type="ChEBI" id="CHEBI:29105"/>
    </ligand>
</feature>
<evidence type="ECO:0000256" key="1">
    <source>
        <dbReference type="ARBA" id="ARBA00022603"/>
    </source>
</evidence>
<accession>W4M7I9</accession>
<comment type="cofactor">
    <cofactor evidence="3">
        <name>Zn(2+)</name>
        <dbReference type="ChEBI" id="CHEBI:29105"/>
    </cofactor>
    <text evidence="3">Binds 1 zinc ion per subunit.</text>
</comment>
<proteinExistence type="predicted"/>
<reference evidence="6 7" key="1">
    <citation type="journal article" date="2014" name="Nature">
        <title>An environmental bacterial taxon with a large and distinct metabolic repertoire.</title>
        <authorList>
            <person name="Wilson M.C."/>
            <person name="Mori T."/>
            <person name="Ruckert C."/>
            <person name="Uria A.R."/>
            <person name="Helf M.J."/>
            <person name="Takada K."/>
            <person name="Gernert C."/>
            <person name="Steffens U.A."/>
            <person name="Heycke N."/>
            <person name="Schmitt S."/>
            <person name="Rinke C."/>
            <person name="Helfrich E.J."/>
            <person name="Brachmann A.O."/>
            <person name="Gurgui C."/>
            <person name="Wakimoto T."/>
            <person name="Kracht M."/>
            <person name="Crusemann M."/>
            <person name="Hentschel U."/>
            <person name="Abe I."/>
            <person name="Matsunaga S."/>
            <person name="Kalinowski J."/>
            <person name="Takeyama H."/>
            <person name="Piel J."/>
        </authorList>
    </citation>
    <scope>NUCLEOTIDE SEQUENCE [LARGE SCALE GENOMIC DNA]</scope>
    <source>
        <strain evidence="7">TSY2</strain>
    </source>
</reference>
<dbReference type="EMBL" id="AZHX01000843">
    <property type="protein sequence ID" value="ETX05876.1"/>
    <property type="molecule type" value="Genomic_DNA"/>
</dbReference>